<evidence type="ECO:0000256" key="2">
    <source>
        <dbReference type="SAM" id="Phobius"/>
    </source>
</evidence>
<feature type="transmembrane region" description="Helical" evidence="2">
    <location>
        <begin position="80"/>
        <end position="97"/>
    </location>
</feature>
<protein>
    <recommendedName>
        <fullName evidence="5">Integral membrane protein</fullName>
    </recommendedName>
</protein>
<proteinExistence type="predicted"/>
<feature type="transmembrane region" description="Helical" evidence="2">
    <location>
        <begin position="53"/>
        <end position="73"/>
    </location>
</feature>
<evidence type="ECO:0000313" key="3">
    <source>
        <dbReference type="EMBL" id="MFB9779085.1"/>
    </source>
</evidence>
<gene>
    <name evidence="3" type="ORF">ACFFQ6_05290</name>
</gene>
<feature type="transmembrane region" description="Helical" evidence="2">
    <location>
        <begin position="20"/>
        <end position="41"/>
    </location>
</feature>
<reference evidence="3 4" key="1">
    <citation type="submission" date="2024-09" db="EMBL/GenBank/DDBJ databases">
        <authorList>
            <person name="Sun Q."/>
            <person name="Mori K."/>
        </authorList>
    </citation>
    <scope>NUCLEOTIDE SEQUENCE [LARGE SCALE GENOMIC DNA]</scope>
    <source>
        <strain evidence="3 4">JCM 11411</strain>
    </source>
</reference>
<name>A0ABV5X9D3_9NOCA</name>
<evidence type="ECO:0000313" key="4">
    <source>
        <dbReference type="Proteomes" id="UP001589587"/>
    </source>
</evidence>
<evidence type="ECO:0008006" key="5">
    <source>
        <dbReference type="Google" id="ProtNLM"/>
    </source>
</evidence>
<dbReference type="Proteomes" id="UP001589587">
    <property type="component" value="Unassembled WGS sequence"/>
</dbReference>
<organism evidence="3 4">
    <name type="scientific">Rhodococcus baikonurensis</name>
    <dbReference type="NCBI Taxonomy" id="172041"/>
    <lineage>
        <taxon>Bacteria</taxon>
        <taxon>Bacillati</taxon>
        <taxon>Actinomycetota</taxon>
        <taxon>Actinomycetes</taxon>
        <taxon>Mycobacteriales</taxon>
        <taxon>Nocardiaceae</taxon>
        <taxon>Rhodococcus</taxon>
        <taxon>Rhodococcus erythropolis group</taxon>
    </lineage>
</organism>
<feature type="transmembrane region" description="Helical" evidence="2">
    <location>
        <begin position="103"/>
        <end position="123"/>
    </location>
</feature>
<sequence length="160" mass="16369">MPNTASPNALPKTVTWAGALVTLQGLVAAGFAIVAVIRGATGHDQSVTNGYGFAAWVAILGGAVLAAGIALLTGRRWGRAIAVVAQLLLLPVAWSLLTDSHQVPLGIVLGVVVLGALGCLFSAPTSRWMAAEYGAYADEASSDEERPDAEGTSDTGRKKD</sequence>
<keyword evidence="4" id="KW-1185">Reference proteome</keyword>
<dbReference type="RefSeq" id="WP_095969108.1">
    <property type="nucleotide sequence ID" value="NZ_JBHMAS010000004.1"/>
</dbReference>
<feature type="region of interest" description="Disordered" evidence="1">
    <location>
        <begin position="137"/>
        <end position="160"/>
    </location>
</feature>
<accession>A0ABV5X9D3</accession>
<keyword evidence="2" id="KW-0812">Transmembrane</keyword>
<keyword evidence="2" id="KW-0472">Membrane</keyword>
<dbReference type="EMBL" id="JBHMAS010000004">
    <property type="protein sequence ID" value="MFB9779085.1"/>
    <property type="molecule type" value="Genomic_DNA"/>
</dbReference>
<evidence type="ECO:0000256" key="1">
    <source>
        <dbReference type="SAM" id="MobiDB-lite"/>
    </source>
</evidence>
<keyword evidence="2" id="KW-1133">Transmembrane helix</keyword>
<comment type="caution">
    <text evidence="3">The sequence shown here is derived from an EMBL/GenBank/DDBJ whole genome shotgun (WGS) entry which is preliminary data.</text>
</comment>